<name>A0A6L2JFK6_TANCI</name>
<dbReference type="EMBL" id="BKCJ010000705">
    <property type="protein sequence ID" value="GEU35559.1"/>
    <property type="molecule type" value="Genomic_DNA"/>
</dbReference>
<accession>A0A6L2JFK6</accession>
<feature type="region of interest" description="Disordered" evidence="1">
    <location>
        <begin position="1"/>
        <end position="56"/>
    </location>
</feature>
<reference evidence="2" key="1">
    <citation type="journal article" date="2019" name="Sci. Rep.">
        <title>Draft genome of Tanacetum cinerariifolium, the natural source of mosquito coil.</title>
        <authorList>
            <person name="Yamashiro T."/>
            <person name="Shiraishi A."/>
            <person name="Satake H."/>
            <person name="Nakayama K."/>
        </authorList>
    </citation>
    <scope>NUCLEOTIDE SEQUENCE</scope>
</reference>
<protein>
    <submittedName>
        <fullName evidence="2">NAC domain-containing protein</fullName>
    </submittedName>
</protein>
<sequence length="441" mass="49561">MSSDKQEPHNYQLLNNHHQPSLPAISNHHLHGFTTLHLPQTPSPSSSPSTITTESSTTPKSFIVVAIGHPHARTKSHKRIRRAISDAVEYHHQKPPQKTRTPHPCVSSSLVATPESSIEKRRARGLCRSGAAKERGFKIYFELFVWYKRLKIKQNGDLRLRFADVYAFFKIKPKSFIFSEHAIGKSTRFQVRRNNNLTVVRSVEVPIIALIVKPGTSLSMSLIQTNSPVGEPEGSNDFTEVPFDDEQIIRQYNTAHVTPPLLAYTPTPTILATIETLDTFLMGDEVISTIPERENDEFIKSSVDDLVPIPRESELILDSTDLECSMLIDPPLPCTYVLGDAIGHRRTRQLLADEPVQVPRVFDEPLGNSDSVPRSYDVTFSNSLFDFNDDYTLCYDNLLFDKDLKDISSLDPPESTPVIDESTLLLAPLPDPKKICLTKVE</sequence>
<comment type="caution">
    <text evidence="2">The sequence shown here is derived from an EMBL/GenBank/DDBJ whole genome shotgun (WGS) entry which is preliminary data.</text>
</comment>
<gene>
    <name evidence="2" type="ORF">Tci_007537</name>
</gene>
<evidence type="ECO:0000313" key="2">
    <source>
        <dbReference type="EMBL" id="GEU35559.1"/>
    </source>
</evidence>
<feature type="region of interest" description="Disordered" evidence="1">
    <location>
        <begin position="89"/>
        <end position="111"/>
    </location>
</feature>
<organism evidence="2">
    <name type="scientific">Tanacetum cinerariifolium</name>
    <name type="common">Dalmatian daisy</name>
    <name type="synonym">Chrysanthemum cinerariifolium</name>
    <dbReference type="NCBI Taxonomy" id="118510"/>
    <lineage>
        <taxon>Eukaryota</taxon>
        <taxon>Viridiplantae</taxon>
        <taxon>Streptophyta</taxon>
        <taxon>Embryophyta</taxon>
        <taxon>Tracheophyta</taxon>
        <taxon>Spermatophyta</taxon>
        <taxon>Magnoliopsida</taxon>
        <taxon>eudicotyledons</taxon>
        <taxon>Gunneridae</taxon>
        <taxon>Pentapetalae</taxon>
        <taxon>asterids</taxon>
        <taxon>campanulids</taxon>
        <taxon>Asterales</taxon>
        <taxon>Asteraceae</taxon>
        <taxon>Asteroideae</taxon>
        <taxon>Anthemideae</taxon>
        <taxon>Anthemidinae</taxon>
        <taxon>Tanacetum</taxon>
    </lineage>
</organism>
<feature type="compositionally biased region" description="Low complexity" evidence="1">
    <location>
        <begin position="34"/>
        <end position="56"/>
    </location>
</feature>
<dbReference type="AlphaFoldDB" id="A0A6L2JFK6"/>
<proteinExistence type="predicted"/>
<evidence type="ECO:0000256" key="1">
    <source>
        <dbReference type="SAM" id="MobiDB-lite"/>
    </source>
</evidence>